<dbReference type="Pfam" id="PF00581">
    <property type="entry name" value="Rhodanese"/>
    <property type="match status" value="1"/>
</dbReference>
<dbReference type="SMART" id="SM00450">
    <property type="entry name" value="RHOD"/>
    <property type="match status" value="1"/>
</dbReference>
<dbReference type="Proteomes" id="UP000452235">
    <property type="component" value="Unassembled WGS sequence"/>
</dbReference>
<proteinExistence type="predicted"/>
<name>A0A5M3YKM1_ASPTE</name>
<dbReference type="VEuPathDB" id="FungiDB:ATEG_02224"/>
<dbReference type="SUPFAM" id="SSF52821">
    <property type="entry name" value="Rhodanese/Cell cycle control phosphatase"/>
    <property type="match status" value="1"/>
</dbReference>
<dbReference type="Gene3D" id="3.40.50.1100">
    <property type="match status" value="1"/>
</dbReference>
<dbReference type="SUPFAM" id="SSF53686">
    <property type="entry name" value="Tryptophan synthase beta subunit-like PLP-dependent enzymes"/>
    <property type="match status" value="1"/>
</dbReference>
<dbReference type="PROSITE" id="PS50206">
    <property type="entry name" value="RHODANESE_3"/>
    <property type="match status" value="1"/>
</dbReference>
<dbReference type="InterPro" id="IPR036052">
    <property type="entry name" value="TrpB-like_PALP_sf"/>
</dbReference>
<dbReference type="InterPro" id="IPR036873">
    <property type="entry name" value="Rhodanese-like_dom_sf"/>
</dbReference>
<evidence type="ECO:0000313" key="1">
    <source>
        <dbReference type="EMBL" id="GFF11785.1"/>
    </source>
</evidence>
<evidence type="ECO:0000313" key="2">
    <source>
        <dbReference type="Proteomes" id="UP000452235"/>
    </source>
</evidence>
<dbReference type="EMBL" id="BLJY01000001">
    <property type="protein sequence ID" value="GFF11785.1"/>
    <property type="molecule type" value="Genomic_DNA"/>
</dbReference>
<reference evidence="1 2" key="1">
    <citation type="submission" date="2020-01" db="EMBL/GenBank/DDBJ databases">
        <title>Aspergillus terreus IFO 6365 whole genome shotgun sequence.</title>
        <authorList>
            <person name="Kanamasa S."/>
            <person name="Takahashi H."/>
        </authorList>
    </citation>
    <scope>NUCLEOTIDE SEQUENCE [LARGE SCALE GENOMIC DNA]</scope>
    <source>
        <strain evidence="1 2">IFO 6365</strain>
    </source>
</reference>
<dbReference type="InterPro" id="IPR001763">
    <property type="entry name" value="Rhodanese-like_dom"/>
</dbReference>
<sequence>MTGLGKFFSNKKPTVFRLGYVCIAHSAAGDRVPGARLYSLLGDIKFKWKEVVDHVEEVGSQDAYGLSVGLTQEGIICGPSSGLNLKGLYKLIEKRKNAGTLNQLAGPDDHIHCVFICCDTPYLYIDDYFNKLGVEYFKPIRNEELISIDQYNYDSTWILEPSIALCEFFDADSTTVHRVFSEQRLPNGSTSVDFLHPRPNKTIIDLRQPSDFTQFSLPGSFNWSLAYSHGPSLFSFPKGLRELWEQLEDTFSSPSPKLQALIDGKRILILCYNGDASRVATSVLRAKGFEADSVAGGVLALRETVKEPCQPLVSRLPN</sequence>
<dbReference type="AlphaFoldDB" id="A0A5M3YKM1"/>
<keyword evidence="2" id="KW-1185">Reference proteome</keyword>
<dbReference type="OrthoDB" id="10259545at2759"/>
<dbReference type="CDD" id="cd00158">
    <property type="entry name" value="RHOD"/>
    <property type="match status" value="1"/>
</dbReference>
<comment type="caution">
    <text evidence="1">The sequence shown here is derived from an EMBL/GenBank/DDBJ whole genome shotgun (WGS) entry which is preliminary data.</text>
</comment>
<accession>A0A5M3YKM1</accession>
<organism evidence="1 2">
    <name type="scientific">Aspergillus terreus</name>
    <dbReference type="NCBI Taxonomy" id="33178"/>
    <lineage>
        <taxon>Eukaryota</taxon>
        <taxon>Fungi</taxon>
        <taxon>Dikarya</taxon>
        <taxon>Ascomycota</taxon>
        <taxon>Pezizomycotina</taxon>
        <taxon>Eurotiomycetes</taxon>
        <taxon>Eurotiomycetidae</taxon>
        <taxon>Eurotiales</taxon>
        <taxon>Aspergillaceae</taxon>
        <taxon>Aspergillus</taxon>
        <taxon>Aspergillus subgen. Circumdati</taxon>
    </lineage>
</organism>
<protein>
    <submittedName>
        <fullName evidence="1">Probable cysteine synthase B</fullName>
    </submittedName>
</protein>
<dbReference type="Gene3D" id="3.40.250.10">
    <property type="entry name" value="Rhodanese-like domain"/>
    <property type="match status" value="1"/>
</dbReference>
<gene>
    <name evidence="1" type="ORF">ATEIFO6365_0001000500</name>
</gene>